<gene>
    <name evidence="1" type="ORF">DPMN_019991</name>
</gene>
<evidence type="ECO:0000313" key="1">
    <source>
        <dbReference type="EMBL" id="KAH3895824.1"/>
    </source>
</evidence>
<dbReference type="AlphaFoldDB" id="A0A9D4NLD9"/>
<accession>A0A9D4NLD9</accession>
<dbReference type="Proteomes" id="UP000828390">
    <property type="component" value="Unassembled WGS sequence"/>
</dbReference>
<organism evidence="1 2">
    <name type="scientific">Dreissena polymorpha</name>
    <name type="common">Zebra mussel</name>
    <name type="synonym">Mytilus polymorpha</name>
    <dbReference type="NCBI Taxonomy" id="45954"/>
    <lineage>
        <taxon>Eukaryota</taxon>
        <taxon>Metazoa</taxon>
        <taxon>Spiralia</taxon>
        <taxon>Lophotrochozoa</taxon>
        <taxon>Mollusca</taxon>
        <taxon>Bivalvia</taxon>
        <taxon>Autobranchia</taxon>
        <taxon>Heteroconchia</taxon>
        <taxon>Euheterodonta</taxon>
        <taxon>Imparidentia</taxon>
        <taxon>Neoheterodontei</taxon>
        <taxon>Myida</taxon>
        <taxon>Dreissenoidea</taxon>
        <taxon>Dreissenidae</taxon>
        <taxon>Dreissena</taxon>
    </lineage>
</organism>
<reference evidence="1" key="1">
    <citation type="journal article" date="2019" name="bioRxiv">
        <title>The Genome of the Zebra Mussel, Dreissena polymorpha: A Resource for Invasive Species Research.</title>
        <authorList>
            <person name="McCartney M.A."/>
            <person name="Auch B."/>
            <person name="Kono T."/>
            <person name="Mallez S."/>
            <person name="Zhang Y."/>
            <person name="Obille A."/>
            <person name="Becker A."/>
            <person name="Abrahante J.E."/>
            <person name="Garbe J."/>
            <person name="Badalamenti J.P."/>
            <person name="Herman A."/>
            <person name="Mangelson H."/>
            <person name="Liachko I."/>
            <person name="Sullivan S."/>
            <person name="Sone E.D."/>
            <person name="Koren S."/>
            <person name="Silverstein K.A.T."/>
            <person name="Beckman K.B."/>
            <person name="Gohl D.M."/>
        </authorList>
    </citation>
    <scope>NUCLEOTIDE SEQUENCE</scope>
    <source>
        <strain evidence="1">Duluth1</strain>
        <tissue evidence="1">Whole animal</tissue>
    </source>
</reference>
<name>A0A9D4NLD9_DREPO</name>
<comment type="caution">
    <text evidence="1">The sequence shown here is derived from an EMBL/GenBank/DDBJ whole genome shotgun (WGS) entry which is preliminary data.</text>
</comment>
<keyword evidence="2" id="KW-1185">Reference proteome</keyword>
<proteinExistence type="predicted"/>
<sequence>MFSIFVGLYDFGRLEYRAVRKLLQQEAGVAQFYRGDNRSVVMRLHRKVYLFDLEKMDVCIVFPGIVSEESVFCVTERKRTYNRTHYCLHFAIELRSGKNVN</sequence>
<dbReference type="EMBL" id="JAIWYP010000001">
    <property type="protein sequence ID" value="KAH3895824.1"/>
    <property type="molecule type" value="Genomic_DNA"/>
</dbReference>
<protein>
    <submittedName>
        <fullName evidence="1">Uncharacterized protein</fullName>
    </submittedName>
</protein>
<reference evidence="1" key="2">
    <citation type="submission" date="2020-11" db="EMBL/GenBank/DDBJ databases">
        <authorList>
            <person name="McCartney M.A."/>
            <person name="Auch B."/>
            <person name="Kono T."/>
            <person name="Mallez S."/>
            <person name="Becker A."/>
            <person name="Gohl D.M."/>
            <person name="Silverstein K.A.T."/>
            <person name="Koren S."/>
            <person name="Bechman K.B."/>
            <person name="Herman A."/>
            <person name="Abrahante J.E."/>
            <person name="Garbe J."/>
        </authorList>
    </citation>
    <scope>NUCLEOTIDE SEQUENCE</scope>
    <source>
        <strain evidence="1">Duluth1</strain>
        <tissue evidence="1">Whole animal</tissue>
    </source>
</reference>
<evidence type="ECO:0000313" key="2">
    <source>
        <dbReference type="Proteomes" id="UP000828390"/>
    </source>
</evidence>